<comment type="caution">
    <text evidence="14">The sequence shown here is derived from an EMBL/GenBank/DDBJ whole genome shotgun (WGS) entry which is preliminary data.</text>
</comment>
<keyword evidence="9 10" id="KW-0807">Transducer</keyword>
<comment type="similarity">
    <text evidence="10">Belongs to the G-protein coupled receptor 1 family.</text>
</comment>
<dbReference type="PROSITE" id="PS00237">
    <property type="entry name" value="G_PROTEIN_RECEP_F1_1"/>
    <property type="match status" value="1"/>
</dbReference>
<feature type="transmembrane region" description="Helical" evidence="12">
    <location>
        <begin position="182"/>
        <end position="204"/>
    </location>
</feature>
<evidence type="ECO:0000256" key="12">
    <source>
        <dbReference type="SAM" id="Phobius"/>
    </source>
</evidence>
<organism evidence="14 15">
    <name type="scientific">Synaphobranchus kaupii</name>
    <name type="common">Kaup's arrowtooth eel</name>
    <dbReference type="NCBI Taxonomy" id="118154"/>
    <lineage>
        <taxon>Eukaryota</taxon>
        <taxon>Metazoa</taxon>
        <taxon>Chordata</taxon>
        <taxon>Craniata</taxon>
        <taxon>Vertebrata</taxon>
        <taxon>Euteleostomi</taxon>
        <taxon>Actinopterygii</taxon>
        <taxon>Neopterygii</taxon>
        <taxon>Teleostei</taxon>
        <taxon>Anguilliformes</taxon>
        <taxon>Synaphobranchidae</taxon>
        <taxon>Synaphobranchus</taxon>
    </lineage>
</organism>
<evidence type="ECO:0000256" key="9">
    <source>
        <dbReference type="ARBA" id="ARBA00023224"/>
    </source>
</evidence>
<comment type="subcellular location">
    <subcellularLocation>
        <location evidence="1">Membrane</location>
        <topology evidence="1">Multi-pass membrane protein</topology>
    </subcellularLocation>
</comment>
<dbReference type="Proteomes" id="UP001152622">
    <property type="component" value="Chromosome 10"/>
</dbReference>
<dbReference type="OrthoDB" id="8804420at2759"/>
<keyword evidence="3 12" id="KW-1133">Transmembrane helix</keyword>
<gene>
    <name evidence="14" type="ORF">SKAU_G00268250</name>
</gene>
<dbReference type="GO" id="GO:0006955">
    <property type="term" value="P:immune response"/>
    <property type="evidence" value="ECO:0007669"/>
    <property type="project" value="TreeGrafter"/>
</dbReference>
<dbReference type="PANTHER" id="PTHR10489">
    <property type="entry name" value="CELL ADHESION MOLECULE"/>
    <property type="match status" value="1"/>
</dbReference>
<evidence type="ECO:0000313" key="15">
    <source>
        <dbReference type="Proteomes" id="UP001152622"/>
    </source>
</evidence>
<dbReference type="Gene3D" id="1.20.1070.10">
    <property type="entry name" value="Rhodopsin 7-helix transmembrane proteins"/>
    <property type="match status" value="1"/>
</dbReference>
<evidence type="ECO:0000256" key="10">
    <source>
        <dbReference type="RuleBase" id="RU000688"/>
    </source>
</evidence>
<proteinExistence type="inferred from homology"/>
<accession>A0A9Q1F023</accession>
<protein>
    <recommendedName>
        <fullName evidence="13">G-protein coupled receptors family 1 profile domain-containing protein</fullName>
    </recommendedName>
</protein>
<evidence type="ECO:0000256" key="3">
    <source>
        <dbReference type="ARBA" id="ARBA00022989"/>
    </source>
</evidence>
<keyword evidence="4 10" id="KW-0297">G-protein coupled receptor</keyword>
<keyword evidence="15" id="KW-1185">Reference proteome</keyword>
<name>A0A9Q1F023_SYNKA</name>
<evidence type="ECO:0000256" key="8">
    <source>
        <dbReference type="ARBA" id="ARBA00023180"/>
    </source>
</evidence>
<feature type="transmembrane region" description="Helical" evidence="12">
    <location>
        <begin position="13"/>
        <end position="35"/>
    </location>
</feature>
<dbReference type="PANTHER" id="PTHR10489:SF952">
    <property type="entry name" value="TYPE-2 ANGIOTENSIN II RECEPTOR"/>
    <property type="match status" value="1"/>
</dbReference>
<evidence type="ECO:0000256" key="5">
    <source>
        <dbReference type="ARBA" id="ARBA00023136"/>
    </source>
</evidence>
<keyword evidence="8" id="KW-0325">Glycoprotein</keyword>
<feature type="transmembrane region" description="Helical" evidence="12">
    <location>
        <begin position="137"/>
        <end position="170"/>
    </location>
</feature>
<dbReference type="GO" id="GO:0019957">
    <property type="term" value="F:C-C chemokine binding"/>
    <property type="evidence" value="ECO:0007669"/>
    <property type="project" value="TreeGrafter"/>
</dbReference>
<dbReference type="EMBL" id="JAINUF010000010">
    <property type="protein sequence ID" value="KAJ8348236.1"/>
    <property type="molecule type" value="Genomic_DNA"/>
</dbReference>
<feature type="region of interest" description="Disordered" evidence="11">
    <location>
        <begin position="245"/>
        <end position="277"/>
    </location>
</feature>
<evidence type="ECO:0000256" key="11">
    <source>
        <dbReference type="SAM" id="MobiDB-lite"/>
    </source>
</evidence>
<keyword evidence="5 12" id="KW-0472">Membrane</keyword>
<feature type="transmembrane region" description="Helical" evidence="12">
    <location>
        <begin position="87"/>
        <end position="117"/>
    </location>
</feature>
<dbReference type="GO" id="GO:0009897">
    <property type="term" value="C:external side of plasma membrane"/>
    <property type="evidence" value="ECO:0007669"/>
    <property type="project" value="TreeGrafter"/>
</dbReference>
<keyword evidence="6" id="KW-1015">Disulfide bond</keyword>
<evidence type="ECO:0000256" key="1">
    <source>
        <dbReference type="ARBA" id="ARBA00004141"/>
    </source>
</evidence>
<dbReference type="PRINTS" id="PR00241">
    <property type="entry name" value="ANGIOTENSINR"/>
</dbReference>
<dbReference type="AlphaFoldDB" id="A0A9Q1F023"/>
<dbReference type="Pfam" id="PF00001">
    <property type="entry name" value="7tm_1"/>
    <property type="match status" value="1"/>
</dbReference>
<dbReference type="SUPFAM" id="SSF81321">
    <property type="entry name" value="Family A G protein-coupled receptor-like"/>
    <property type="match status" value="1"/>
</dbReference>
<dbReference type="InterPro" id="IPR017452">
    <property type="entry name" value="GPCR_Rhodpsn_7TM"/>
</dbReference>
<dbReference type="InterPro" id="IPR000248">
    <property type="entry name" value="ATII_rcpt"/>
</dbReference>
<evidence type="ECO:0000256" key="7">
    <source>
        <dbReference type="ARBA" id="ARBA00023170"/>
    </source>
</evidence>
<dbReference type="GO" id="GO:0007204">
    <property type="term" value="P:positive regulation of cytosolic calcium ion concentration"/>
    <property type="evidence" value="ECO:0007669"/>
    <property type="project" value="TreeGrafter"/>
</dbReference>
<evidence type="ECO:0000259" key="13">
    <source>
        <dbReference type="PROSITE" id="PS50262"/>
    </source>
</evidence>
<dbReference type="GO" id="GO:0030593">
    <property type="term" value="P:neutrophil chemotaxis"/>
    <property type="evidence" value="ECO:0007669"/>
    <property type="project" value="TreeGrafter"/>
</dbReference>
<evidence type="ECO:0000256" key="6">
    <source>
        <dbReference type="ARBA" id="ARBA00023157"/>
    </source>
</evidence>
<evidence type="ECO:0000313" key="14">
    <source>
        <dbReference type="EMBL" id="KAJ8348236.1"/>
    </source>
</evidence>
<reference evidence="14" key="1">
    <citation type="journal article" date="2023" name="Science">
        <title>Genome structures resolve the early diversification of teleost fishes.</title>
        <authorList>
            <person name="Parey E."/>
            <person name="Louis A."/>
            <person name="Montfort J."/>
            <person name="Bouchez O."/>
            <person name="Roques C."/>
            <person name="Iampietro C."/>
            <person name="Lluch J."/>
            <person name="Castinel A."/>
            <person name="Donnadieu C."/>
            <person name="Desvignes T."/>
            <person name="Floi Bucao C."/>
            <person name="Jouanno E."/>
            <person name="Wen M."/>
            <person name="Mejri S."/>
            <person name="Dirks R."/>
            <person name="Jansen H."/>
            <person name="Henkel C."/>
            <person name="Chen W.J."/>
            <person name="Zahm M."/>
            <person name="Cabau C."/>
            <person name="Klopp C."/>
            <person name="Thompson A.W."/>
            <person name="Robinson-Rechavi M."/>
            <person name="Braasch I."/>
            <person name="Lecointre G."/>
            <person name="Bobe J."/>
            <person name="Postlethwait J.H."/>
            <person name="Berthelot C."/>
            <person name="Roest Crollius H."/>
            <person name="Guiguen Y."/>
        </authorList>
    </citation>
    <scope>NUCLEOTIDE SEQUENCE</scope>
    <source>
        <strain evidence="14">WJC10195</strain>
    </source>
</reference>
<keyword evidence="7 10" id="KW-0675">Receptor</keyword>
<evidence type="ECO:0000256" key="4">
    <source>
        <dbReference type="ARBA" id="ARBA00023040"/>
    </source>
</evidence>
<dbReference type="GO" id="GO:0016493">
    <property type="term" value="F:C-C chemokine receptor activity"/>
    <property type="evidence" value="ECO:0007669"/>
    <property type="project" value="TreeGrafter"/>
</dbReference>
<dbReference type="PROSITE" id="PS50262">
    <property type="entry name" value="G_PROTEIN_RECEP_F1_2"/>
    <property type="match status" value="1"/>
</dbReference>
<dbReference type="PRINTS" id="PR00237">
    <property type="entry name" value="GPCRRHODOPSN"/>
</dbReference>
<dbReference type="GO" id="GO:0019722">
    <property type="term" value="P:calcium-mediated signaling"/>
    <property type="evidence" value="ECO:0007669"/>
    <property type="project" value="TreeGrafter"/>
</dbReference>
<feature type="domain" description="G-protein coupled receptors family 1 profile" evidence="13">
    <location>
        <begin position="1"/>
        <end position="201"/>
    </location>
</feature>
<dbReference type="InterPro" id="IPR000276">
    <property type="entry name" value="GPCR_Rhodpsn"/>
</dbReference>
<evidence type="ECO:0000256" key="2">
    <source>
        <dbReference type="ARBA" id="ARBA00022692"/>
    </source>
</evidence>
<dbReference type="InterPro" id="IPR050119">
    <property type="entry name" value="CCR1-9-like"/>
</dbReference>
<sequence>MCKVCGWLLSFNVYASIFFITCMSADRCLAIVYPLRSQSQRNLRRARAVSCAVWAAAALPTIPTVVFRDVQYLEELKVMACVVHYPSTGWFVVLTLMKNTVGFLIPFAIIATCYCSIGRHLLGAGPLDEGPANLDRVLTMVVAVVLAFFICWFPFHLLTFLSALSALGALTACWGKWTVDTVIPFALCLGLCNSAVNPFLYCFVGNHFREQLDGLVQAWLPRLSQKTDSISSRLSSFSRKLSDLKDLGSQEPAGQHKGASRSGSKSDLVLDSRVSCV</sequence>
<feature type="transmembrane region" description="Helical" evidence="12">
    <location>
        <begin position="47"/>
        <end position="67"/>
    </location>
</feature>
<keyword evidence="2 10" id="KW-0812">Transmembrane</keyword>